<protein>
    <recommendedName>
        <fullName evidence="3">F-box domain-containing protein</fullName>
    </recommendedName>
</protein>
<evidence type="ECO:0000313" key="1">
    <source>
        <dbReference type="EMBL" id="KDR76550.1"/>
    </source>
</evidence>
<reference evidence="2" key="1">
    <citation type="journal article" date="2014" name="Proc. Natl. Acad. Sci. U.S.A.">
        <title>Extensive sampling of basidiomycete genomes demonstrates inadequacy of the white-rot/brown-rot paradigm for wood decay fungi.</title>
        <authorList>
            <person name="Riley R."/>
            <person name="Salamov A.A."/>
            <person name="Brown D.W."/>
            <person name="Nagy L.G."/>
            <person name="Floudas D."/>
            <person name="Held B.W."/>
            <person name="Levasseur A."/>
            <person name="Lombard V."/>
            <person name="Morin E."/>
            <person name="Otillar R."/>
            <person name="Lindquist E.A."/>
            <person name="Sun H."/>
            <person name="LaButti K.M."/>
            <person name="Schmutz J."/>
            <person name="Jabbour D."/>
            <person name="Luo H."/>
            <person name="Baker S.E."/>
            <person name="Pisabarro A.G."/>
            <person name="Walton J.D."/>
            <person name="Blanchette R.A."/>
            <person name="Henrissat B."/>
            <person name="Martin F."/>
            <person name="Cullen D."/>
            <person name="Hibbett D.S."/>
            <person name="Grigoriev I.V."/>
        </authorList>
    </citation>
    <scope>NUCLEOTIDE SEQUENCE [LARGE SCALE GENOMIC DNA]</scope>
    <source>
        <strain evidence="2">CBS 339.88</strain>
    </source>
</reference>
<evidence type="ECO:0008006" key="3">
    <source>
        <dbReference type="Google" id="ProtNLM"/>
    </source>
</evidence>
<gene>
    <name evidence="1" type="ORF">GALMADRAFT_450293</name>
</gene>
<dbReference type="Proteomes" id="UP000027222">
    <property type="component" value="Unassembled WGS sequence"/>
</dbReference>
<keyword evidence="2" id="KW-1185">Reference proteome</keyword>
<dbReference type="HOGENOM" id="CLU_933963_0_0_1"/>
<evidence type="ECO:0000313" key="2">
    <source>
        <dbReference type="Proteomes" id="UP000027222"/>
    </source>
</evidence>
<dbReference type="AlphaFoldDB" id="A0A067T040"/>
<dbReference type="EMBL" id="KL142378">
    <property type="protein sequence ID" value="KDR76550.1"/>
    <property type="molecule type" value="Genomic_DNA"/>
</dbReference>
<accession>A0A067T040</accession>
<sequence>MPLLESLRVNDPDDDELEIDVHASGGTSLPRITLPRLKSLYVDPVTALEKYLEVLEHLVPAPGFSFCSMRTEPFPLDLADFRAIQQIICSYLHILFRGKCPYYLRIIQTSNLFRLHLSRDFYEFDFELDFVTWEEDVPVLLETVRSISLEYTTTFSLDIHTGALRLSNTSLNRVVSSMVSVEELRVTADSLRLLLSLPTATENILLPQLETLELEGDCDVTFLVEFLTQRRALELPIQLLSFYERDLLLHEHCGELRNCLYALEQFDGMKVTWLPFGESAVREYICGSGNPDLRVDNS</sequence>
<organism evidence="1 2">
    <name type="scientific">Galerina marginata (strain CBS 339.88)</name>
    <dbReference type="NCBI Taxonomy" id="685588"/>
    <lineage>
        <taxon>Eukaryota</taxon>
        <taxon>Fungi</taxon>
        <taxon>Dikarya</taxon>
        <taxon>Basidiomycota</taxon>
        <taxon>Agaricomycotina</taxon>
        <taxon>Agaricomycetes</taxon>
        <taxon>Agaricomycetidae</taxon>
        <taxon>Agaricales</taxon>
        <taxon>Agaricineae</taxon>
        <taxon>Strophariaceae</taxon>
        <taxon>Galerina</taxon>
    </lineage>
</organism>
<name>A0A067T040_GALM3</name>
<proteinExistence type="predicted"/>